<dbReference type="Pfam" id="PF00233">
    <property type="entry name" value="PDEase_I"/>
    <property type="match status" value="1"/>
</dbReference>
<dbReference type="PRINTS" id="PR00387">
    <property type="entry name" value="PDIESTERASE1"/>
</dbReference>
<feature type="compositionally biased region" description="Low complexity" evidence="7">
    <location>
        <begin position="731"/>
        <end position="753"/>
    </location>
</feature>
<evidence type="ECO:0000256" key="4">
    <source>
        <dbReference type="PIRSR" id="PIRSR623088-2"/>
    </source>
</evidence>
<keyword evidence="1 5" id="KW-0479">Metal-binding</keyword>
<name>A0A1Y6L5N0_ZYMTR</name>
<evidence type="ECO:0000256" key="2">
    <source>
        <dbReference type="ARBA" id="ARBA00022801"/>
    </source>
</evidence>
<dbReference type="InterPro" id="IPR003607">
    <property type="entry name" value="HD/PDEase_dom"/>
</dbReference>
<feature type="compositionally biased region" description="Polar residues" evidence="7">
    <location>
        <begin position="610"/>
        <end position="621"/>
    </location>
</feature>
<dbReference type="PANTHER" id="PTHR11347">
    <property type="entry name" value="CYCLIC NUCLEOTIDE PHOSPHODIESTERASE"/>
    <property type="match status" value="1"/>
</dbReference>
<dbReference type="EC" id="3.1.4.-" evidence="6"/>
<feature type="region of interest" description="Disordered" evidence="7">
    <location>
        <begin position="730"/>
        <end position="900"/>
    </location>
</feature>
<feature type="active site" description="Proton donor" evidence="3">
    <location>
        <position position="291"/>
    </location>
</feature>
<dbReference type="PROSITE" id="PS51845">
    <property type="entry name" value="PDEASE_I_2"/>
    <property type="match status" value="1"/>
</dbReference>
<dbReference type="EMBL" id="LT882676">
    <property type="protein sequence ID" value="SMY19746.1"/>
    <property type="molecule type" value="Genomic_DNA"/>
</dbReference>
<accession>A0A1Y6L5N0</accession>
<feature type="binding site" evidence="4">
    <location>
        <position position="463"/>
    </location>
    <ligand>
        <name>AMP</name>
        <dbReference type="ChEBI" id="CHEBI:456215"/>
    </ligand>
</feature>
<organism evidence="9 10">
    <name type="scientific">Zymoseptoria tritici ST99CH_1A5</name>
    <dbReference type="NCBI Taxonomy" id="1276529"/>
    <lineage>
        <taxon>Eukaryota</taxon>
        <taxon>Fungi</taxon>
        <taxon>Dikarya</taxon>
        <taxon>Ascomycota</taxon>
        <taxon>Pezizomycotina</taxon>
        <taxon>Dothideomycetes</taxon>
        <taxon>Dothideomycetidae</taxon>
        <taxon>Mycosphaerellales</taxon>
        <taxon>Mycosphaerellaceae</taxon>
        <taxon>Zymoseptoria</taxon>
    </lineage>
</organism>
<reference evidence="9 10" key="1">
    <citation type="submission" date="2016-10" db="EMBL/GenBank/DDBJ databases">
        <authorList>
            <person name="Varghese N."/>
        </authorList>
    </citation>
    <scope>NUCLEOTIDE SEQUENCE [LARGE SCALE GENOMIC DNA]</scope>
</reference>
<feature type="compositionally biased region" description="Low complexity" evidence="7">
    <location>
        <begin position="767"/>
        <end position="805"/>
    </location>
</feature>
<feature type="region of interest" description="Disordered" evidence="7">
    <location>
        <begin position="704"/>
        <end position="723"/>
    </location>
</feature>
<dbReference type="PROSITE" id="PS00126">
    <property type="entry name" value="PDEASE_I_1"/>
    <property type="match status" value="1"/>
</dbReference>
<dbReference type="InterPro" id="IPR023088">
    <property type="entry name" value="PDEase"/>
</dbReference>
<dbReference type="SUPFAM" id="SSF109604">
    <property type="entry name" value="HD-domain/PDEase-like"/>
    <property type="match status" value="1"/>
</dbReference>
<gene>
    <name evidence="9" type="ORF">ZT1A5_G1181</name>
</gene>
<evidence type="ECO:0000256" key="6">
    <source>
        <dbReference type="RuleBase" id="RU363067"/>
    </source>
</evidence>
<dbReference type="Proteomes" id="UP000215453">
    <property type="component" value="Chromosome 1"/>
</dbReference>
<dbReference type="InterPro" id="IPR002073">
    <property type="entry name" value="PDEase_catalytic_dom"/>
</dbReference>
<feature type="binding site" evidence="5">
    <location>
        <position position="349"/>
    </location>
    <ligand>
        <name>Zn(2+)</name>
        <dbReference type="ChEBI" id="CHEBI:29105"/>
        <label>2</label>
    </ligand>
</feature>
<feature type="binding site" evidence="4">
    <location>
        <begin position="291"/>
        <end position="295"/>
    </location>
    <ligand>
        <name>AMP</name>
        <dbReference type="ChEBI" id="CHEBI:456215"/>
    </ligand>
</feature>
<feature type="binding site" evidence="5">
    <location>
        <position position="295"/>
    </location>
    <ligand>
        <name>Zn(2+)</name>
        <dbReference type="ChEBI" id="CHEBI:29105"/>
        <label>1</label>
    </ligand>
</feature>
<comment type="similarity">
    <text evidence="6">Belongs to the cyclic nucleotide phosphodiesterase family.</text>
</comment>
<feature type="binding site" evidence="4">
    <location>
        <position position="518"/>
    </location>
    <ligand>
        <name>AMP</name>
        <dbReference type="ChEBI" id="CHEBI:456215"/>
    </ligand>
</feature>
<dbReference type="InterPro" id="IPR036971">
    <property type="entry name" value="PDEase_catalytic_dom_sf"/>
</dbReference>
<feature type="domain" description="PDEase" evidence="8">
    <location>
        <begin position="213"/>
        <end position="561"/>
    </location>
</feature>
<feature type="binding site" evidence="5">
    <location>
        <position position="463"/>
    </location>
    <ligand>
        <name>Zn(2+)</name>
        <dbReference type="ChEBI" id="CHEBI:29105"/>
        <label>1</label>
    </ligand>
</feature>
<evidence type="ECO:0000313" key="10">
    <source>
        <dbReference type="Proteomes" id="UP000215453"/>
    </source>
</evidence>
<feature type="binding site" evidence="5">
    <location>
        <position position="349"/>
    </location>
    <ligand>
        <name>Zn(2+)</name>
        <dbReference type="ChEBI" id="CHEBI:29105"/>
        <label>1</label>
    </ligand>
</feature>
<dbReference type="InterPro" id="IPR023174">
    <property type="entry name" value="PDEase_CS"/>
</dbReference>
<keyword evidence="2 6" id="KW-0378">Hydrolase</keyword>
<dbReference type="GO" id="GO:0046872">
    <property type="term" value="F:metal ion binding"/>
    <property type="evidence" value="ECO:0007669"/>
    <property type="project" value="UniProtKB-KW"/>
</dbReference>
<evidence type="ECO:0000256" key="7">
    <source>
        <dbReference type="SAM" id="MobiDB-lite"/>
    </source>
</evidence>
<feature type="binding site" evidence="5">
    <location>
        <position position="348"/>
    </location>
    <ligand>
        <name>Zn(2+)</name>
        <dbReference type="ChEBI" id="CHEBI:29105"/>
        <label>1</label>
    </ligand>
</feature>
<dbReference type="SMART" id="SM00471">
    <property type="entry name" value="HDc"/>
    <property type="match status" value="1"/>
</dbReference>
<dbReference type="GO" id="GO:0007165">
    <property type="term" value="P:signal transduction"/>
    <property type="evidence" value="ECO:0007669"/>
    <property type="project" value="InterPro"/>
</dbReference>
<protein>
    <recommendedName>
        <fullName evidence="6">Phosphodiesterase</fullName>
        <ecNumber evidence="6">3.1.4.-</ecNumber>
    </recommendedName>
</protein>
<proteinExistence type="inferred from homology"/>
<evidence type="ECO:0000256" key="5">
    <source>
        <dbReference type="PIRSR" id="PIRSR623088-3"/>
    </source>
</evidence>
<dbReference type="CDD" id="cd00077">
    <property type="entry name" value="HDc"/>
    <property type="match status" value="1"/>
</dbReference>
<feature type="region of interest" description="Disordered" evidence="7">
    <location>
        <begin position="589"/>
        <end position="634"/>
    </location>
</feature>
<evidence type="ECO:0000313" key="9">
    <source>
        <dbReference type="EMBL" id="SMY19746.1"/>
    </source>
</evidence>
<evidence type="ECO:0000256" key="3">
    <source>
        <dbReference type="PIRSR" id="PIRSR623088-1"/>
    </source>
</evidence>
<evidence type="ECO:0000256" key="1">
    <source>
        <dbReference type="ARBA" id="ARBA00022723"/>
    </source>
</evidence>
<comment type="cofactor">
    <cofactor evidence="6">
        <name>a divalent metal cation</name>
        <dbReference type="ChEBI" id="CHEBI:60240"/>
    </cofactor>
    <text evidence="6">Binds 2 divalent metal cations per subunit. Site 1 may preferentially bind zinc ions, while site 2 has a preference for magnesium and/or manganese ions.</text>
</comment>
<dbReference type="Gene3D" id="1.10.1300.10">
    <property type="entry name" value="3'5'-cyclic nucleotide phosphodiesterase, catalytic domain"/>
    <property type="match status" value="1"/>
</dbReference>
<dbReference type="AlphaFoldDB" id="A0A1Y6L5N0"/>
<feature type="binding site" evidence="4">
    <location>
        <position position="349"/>
    </location>
    <ligand>
        <name>AMP</name>
        <dbReference type="ChEBI" id="CHEBI:456215"/>
    </ligand>
</feature>
<evidence type="ECO:0000259" key="8">
    <source>
        <dbReference type="PROSITE" id="PS51845"/>
    </source>
</evidence>
<dbReference type="GO" id="GO:0004114">
    <property type="term" value="F:3',5'-cyclic-nucleotide phosphodiesterase activity"/>
    <property type="evidence" value="ECO:0007669"/>
    <property type="project" value="InterPro"/>
</dbReference>
<sequence length="922" mass="100796">MEETDDWQCSAIYFCAGSDDDISDLYHASSPPAVASQDRVQRPALADVYSNICRLLDADQGNFERVFVSSRPDECLTQLADFASTRPTVVLVEFANAHASEQDDRALPFLRHLTADTAAGRYQQRVLPFVLVSLSPTQQPDQASDPSFESGYLEAGAIDTMRSPLCSEAVDRLAGHVKDSTRPPARSLGASMARKLVASISNSAPPEIASHRPDELLSAQRKSAVEEAVSVWSFPAHDLDMDELAYGALVMLEHVLRNPALEQYCLPRPQLMTFILAARRQYKHEREVHYHNWRHAVDVTQSVYCFLCDIQLCPPTSDPQHRKKKSNALERLLTPVDALTLLVSAIGHDVGHPGVNNAFLVASNHQLAHLYNDKSVLENYHCAAYSQLLRQHWPALGRIPQFRSTMISTILATDMQRHFEYMGYLSDLKQKLEKSDTVVADWSDKDKEHARELAMALLIKAADISNVARPFEISAQWAKILMNEFARQGELETELQIPTCLFGGPPNREDLLAAAQSQKGFMSLFGFPLFRGISEVLPNTSCTLPELEKNHSVWEGKIAEEKARREAVSDGRRASRTYGSVPAAAVEEARLRKRESEPQAVPIAAPQVPTSPTRRQATIDHQGQPVRHPAADRRQHMTLGYSIAEEKRASTPALWPSALQLSPTGGSSRRSSKDVALTHMQELNAYAQQNISVAAAGSRRGSADAGWQIHQNHPGSRRGSKDDSLTTILVTSQTGPGSRGSTGSSARGSKTASPVRAAATAKRHSLTQRQSSSTSRAPSMSATTTSATATTDQQSLSTHPSSPSPTEDGSMQPTALHQDIVPAISPPAGVCTGPEDRSHDTNNSPSAPAAVPHTPPPEFEASKSDSPCTISRIVSGDSATSPLDDANTEPRLRQSRSRSRLRGLKFWKRRKDVDSTSGESTP</sequence>
<feature type="compositionally biased region" description="Low complexity" evidence="7">
    <location>
        <begin position="598"/>
        <end position="608"/>
    </location>
</feature>